<dbReference type="OrthoDB" id="9805366at2"/>
<dbReference type="KEGG" id="vbh:CMV30_01090"/>
<dbReference type="Pfam" id="PF03033">
    <property type="entry name" value="Glyco_transf_28"/>
    <property type="match status" value="1"/>
</dbReference>
<dbReference type="RefSeq" id="WP_096054308.1">
    <property type="nucleotide sequence ID" value="NZ_CP023344.1"/>
</dbReference>
<gene>
    <name evidence="3" type="ORF">CMV30_01090</name>
</gene>
<dbReference type="FunFam" id="3.40.50.2000:FF:000009">
    <property type="entry name" value="Sterol 3-beta-glucosyltransferase UGT80A2"/>
    <property type="match status" value="1"/>
</dbReference>
<feature type="domain" description="Erythromycin biosynthesis protein CIII-like C-terminal" evidence="2">
    <location>
        <begin position="300"/>
        <end position="410"/>
    </location>
</feature>
<dbReference type="GO" id="GO:0033072">
    <property type="term" value="P:vancomycin biosynthetic process"/>
    <property type="evidence" value="ECO:0007669"/>
    <property type="project" value="UniProtKB-ARBA"/>
</dbReference>
<dbReference type="EMBL" id="CP023344">
    <property type="protein sequence ID" value="ATC62673.1"/>
    <property type="molecule type" value="Genomic_DNA"/>
</dbReference>
<dbReference type="AlphaFoldDB" id="A0A290Q2N7"/>
<dbReference type="Gene3D" id="3.40.50.2000">
    <property type="entry name" value="Glycogen Phosphorylase B"/>
    <property type="match status" value="2"/>
</dbReference>
<keyword evidence="4" id="KW-1185">Reference proteome</keyword>
<evidence type="ECO:0000313" key="4">
    <source>
        <dbReference type="Proteomes" id="UP000217265"/>
    </source>
</evidence>
<name>A0A290Q2N7_9BACT</name>
<dbReference type="InterPro" id="IPR010610">
    <property type="entry name" value="EryCIII-like_C"/>
</dbReference>
<dbReference type="GO" id="GO:0016758">
    <property type="term" value="F:hexosyltransferase activity"/>
    <property type="evidence" value="ECO:0007669"/>
    <property type="project" value="InterPro"/>
</dbReference>
<accession>A0A290Q2N7</accession>
<dbReference type="InterPro" id="IPR002213">
    <property type="entry name" value="UDP_glucos_trans"/>
</dbReference>
<feature type="domain" description="Glycosyltransferase family 28 N-terminal" evidence="1">
    <location>
        <begin position="3"/>
        <end position="56"/>
    </location>
</feature>
<dbReference type="CDD" id="cd03784">
    <property type="entry name" value="GT1_Gtf-like"/>
    <property type="match status" value="1"/>
</dbReference>
<dbReference type="GO" id="GO:0008194">
    <property type="term" value="F:UDP-glycosyltransferase activity"/>
    <property type="evidence" value="ECO:0007669"/>
    <property type="project" value="InterPro"/>
</dbReference>
<dbReference type="InterPro" id="IPR004276">
    <property type="entry name" value="GlycoTrans_28_N"/>
</dbReference>
<reference evidence="3 4" key="1">
    <citation type="submission" date="2017-09" db="EMBL/GenBank/DDBJ databases">
        <title>Complete genome sequence of Verrucomicrobial strain HZ-65, isolated from freshwater.</title>
        <authorList>
            <person name="Choi A."/>
        </authorList>
    </citation>
    <scope>NUCLEOTIDE SEQUENCE [LARGE SCALE GENOMIC DNA]</scope>
    <source>
        <strain evidence="3 4">HZ-65</strain>
    </source>
</reference>
<evidence type="ECO:0000259" key="1">
    <source>
        <dbReference type="Pfam" id="PF03033"/>
    </source>
</evidence>
<dbReference type="Pfam" id="PF06722">
    <property type="entry name" value="EryCIII-like_C"/>
    <property type="match status" value="1"/>
</dbReference>
<organism evidence="3 4">
    <name type="scientific">Nibricoccus aquaticus</name>
    <dbReference type="NCBI Taxonomy" id="2576891"/>
    <lineage>
        <taxon>Bacteria</taxon>
        <taxon>Pseudomonadati</taxon>
        <taxon>Verrucomicrobiota</taxon>
        <taxon>Opitutia</taxon>
        <taxon>Opitutales</taxon>
        <taxon>Opitutaceae</taxon>
        <taxon>Nibricoccus</taxon>
    </lineage>
</organism>
<proteinExistence type="predicted"/>
<dbReference type="InterPro" id="IPR050426">
    <property type="entry name" value="Glycosyltransferase_28"/>
</dbReference>
<dbReference type="PANTHER" id="PTHR48050">
    <property type="entry name" value="STEROL 3-BETA-GLUCOSYLTRANSFERASE"/>
    <property type="match status" value="1"/>
</dbReference>
<dbReference type="PANTHER" id="PTHR48050:SF13">
    <property type="entry name" value="STEROL 3-BETA-GLUCOSYLTRANSFERASE UGT80A2"/>
    <property type="match status" value="1"/>
</dbReference>
<protein>
    <recommendedName>
        <fullName evidence="5">Glycosyltransferase family 28 N-terminal domain-containing protein</fullName>
    </recommendedName>
</protein>
<evidence type="ECO:0008006" key="5">
    <source>
        <dbReference type="Google" id="ProtNLM"/>
    </source>
</evidence>
<evidence type="ECO:0000313" key="3">
    <source>
        <dbReference type="EMBL" id="ATC62673.1"/>
    </source>
</evidence>
<dbReference type="Proteomes" id="UP000217265">
    <property type="component" value="Chromosome"/>
</dbReference>
<dbReference type="GO" id="GO:0005975">
    <property type="term" value="P:carbohydrate metabolic process"/>
    <property type="evidence" value="ECO:0007669"/>
    <property type="project" value="InterPro"/>
</dbReference>
<dbReference type="SUPFAM" id="SSF53756">
    <property type="entry name" value="UDP-Glycosyltransferase/glycogen phosphorylase"/>
    <property type="match status" value="1"/>
</dbReference>
<sequence length="431" mass="48884">MRVILTSHGSTGDIYPVIALAVALQKAGHHVRFATMPHYQADIEAAGIEFLPLCPNWEQADLSYWMGRLQKIRTPIYQLREIYVGAKAYIPEMISRMDAALADADLLVSSYLFPMNKSIADRRGVPFATFAFAHHVIPSPDYPPENLPSPRWLPQNLRRAWNRWLWKTANAVVDRVINNTIRSHLDNAGLPKVRSFFSAPAERVLVAVSDELMRPRDAEIHDRFRFTGYCRWQAPEDPKLETELREFTQGEPVPVLTFGSMVYDNAGEYMERLIRAWPQNKKIIVQRGWAQFPALAEDGHIKVIGKVSHDQLFRHASAVIHHGGAGTTASALHAGKPQIVVPHIGDQNFFGSEVERLGCGFRIRKNHWPEQLHNALTRLAVQPIHAQNALKVQTTLLKENGPARAIEELERYERESRAARSQNPRENFVGK</sequence>
<evidence type="ECO:0000259" key="2">
    <source>
        <dbReference type="Pfam" id="PF06722"/>
    </source>
</evidence>